<feature type="region of interest" description="Disordered" evidence="2">
    <location>
        <begin position="691"/>
        <end position="780"/>
    </location>
</feature>
<dbReference type="SUPFAM" id="SSF51045">
    <property type="entry name" value="WW domain"/>
    <property type="match status" value="2"/>
</dbReference>
<dbReference type="AlphaFoldDB" id="A0A2V0NL96"/>
<dbReference type="SMART" id="SM00456">
    <property type="entry name" value="WW"/>
    <property type="match status" value="2"/>
</dbReference>
<feature type="compositionally biased region" description="Basic residues" evidence="2">
    <location>
        <begin position="726"/>
        <end position="737"/>
    </location>
</feature>
<dbReference type="PANTHER" id="PTHR11864:SF0">
    <property type="entry name" value="PRP40 PRE-MRNA PROCESSING FACTOR 40 HOMOLOG A (YEAST)"/>
    <property type="match status" value="1"/>
</dbReference>
<sequence length="780" mass="85072">MAGRGRHATLPAWMTAAGGAPAAGSPAPGAAVSPGAAAAPALAPRPGPAAPGSGGFAEPGRAPIGAAHMGMPGGAPAAVAAFGASPAAAARPQQQQQQPAGPVPVAGGAPSSEGWTEHKAPDGRPYYYNSITKVSAWTKPEPLMTPEERARAAAAAAAAKLSAQQPAGGAPMQAQRQPQPQQQQQQQQQPAAAPAAAPTAAAGGAPDPEAVAAAWREHSAPDGRKYYHNRLTKESRWVMPEEMKAARAAAEAQRVHPGGPAAAAAQQQARQPEQQQQQQQAPQQAVVYASKEDAVEAFKELLAAAGVGGDDSWDSALRRLIHDARYNAIPSIGERKAVFNEWVTARRNEERDQARRRTAEAKEAFAQMLDECSGLRPGDTYRMARSLLQDDPRWGAVPNESAREELFDSFMRGFRQRVEERERRERKEREAAYRELLRESGFKASTQWRRAAARLEGAPAFAALERVDRLRVFQEHVQSLEEEERRERDRAREEERRTERRRRDAFKALLREHMGEGRIGPKTRWRDYGPTVEGEPAYAALTKNRGGSRPKELFTDLVEELEGEYDAARSAFKDAAKEAGWEPAADSSWEEFLERLAEGGAALEAAGGPGLKGIRDSFRRVYFEEAAGAARLKAEESDRRARRARDAFASFLRHARGLGAGTAWGEFEGAFQGEPEFAAVGAEAARELFDEHVEKLKRRSRPDDDDSGGHRHKKKRSSKHDEERPKSKRSRHGRSRSRSADRSRDRRRHREDSSEEGEAPADGRARARGGSSDEAEEGEV</sequence>
<feature type="region of interest" description="Disordered" evidence="2">
    <location>
        <begin position="84"/>
        <end position="127"/>
    </location>
</feature>
<comment type="caution">
    <text evidence="5">The sequence shown here is derived from an EMBL/GenBank/DDBJ whole genome shotgun (WGS) entry which is preliminary data.</text>
</comment>
<accession>A0A2V0NL96</accession>
<feature type="compositionally biased region" description="Low complexity" evidence="2">
    <location>
        <begin position="84"/>
        <end position="110"/>
    </location>
</feature>
<gene>
    <name evidence="5" type="ORF">Rsub_00880</name>
</gene>
<keyword evidence="6" id="KW-1185">Reference proteome</keyword>
<dbReference type="InterPro" id="IPR002713">
    <property type="entry name" value="FF_domain"/>
</dbReference>
<dbReference type="GO" id="GO:0003723">
    <property type="term" value="F:RNA binding"/>
    <property type="evidence" value="ECO:0007669"/>
    <property type="project" value="TreeGrafter"/>
</dbReference>
<dbReference type="PROSITE" id="PS50020">
    <property type="entry name" value="WW_DOMAIN_2"/>
    <property type="match status" value="2"/>
</dbReference>
<protein>
    <submittedName>
        <fullName evidence="5">Uncharacterized protein</fullName>
    </submittedName>
</protein>
<dbReference type="GO" id="GO:0071004">
    <property type="term" value="C:U2-type prespliceosome"/>
    <property type="evidence" value="ECO:0007669"/>
    <property type="project" value="TreeGrafter"/>
</dbReference>
<reference evidence="5 6" key="1">
    <citation type="journal article" date="2018" name="Sci. Rep.">
        <title>Raphidocelis subcapitata (=Pseudokirchneriella subcapitata) provides an insight into genome evolution and environmental adaptations in the Sphaeropleales.</title>
        <authorList>
            <person name="Suzuki S."/>
            <person name="Yamaguchi H."/>
            <person name="Nakajima N."/>
            <person name="Kawachi M."/>
        </authorList>
    </citation>
    <scope>NUCLEOTIDE SEQUENCE [LARGE SCALE GENOMIC DNA]</scope>
    <source>
        <strain evidence="5 6">NIES-35</strain>
    </source>
</reference>
<feature type="domain" description="FF" evidence="4">
    <location>
        <begin position="497"/>
        <end position="560"/>
    </location>
</feature>
<feature type="compositionally biased region" description="Low complexity" evidence="2">
    <location>
        <begin position="152"/>
        <end position="214"/>
    </location>
</feature>
<dbReference type="Proteomes" id="UP000247498">
    <property type="component" value="Unassembled WGS sequence"/>
</dbReference>
<evidence type="ECO:0000259" key="3">
    <source>
        <dbReference type="PROSITE" id="PS50020"/>
    </source>
</evidence>
<evidence type="ECO:0000259" key="4">
    <source>
        <dbReference type="PROSITE" id="PS51676"/>
    </source>
</evidence>
<dbReference type="Gene3D" id="2.20.70.10">
    <property type="match status" value="2"/>
</dbReference>
<dbReference type="PROSITE" id="PS51676">
    <property type="entry name" value="FF"/>
    <property type="match status" value="3"/>
</dbReference>
<feature type="coiled-coil region" evidence="1">
    <location>
        <begin position="470"/>
        <end position="501"/>
    </location>
</feature>
<dbReference type="SUPFAM" id="SSF81698">
    <property type="entry name" value="FF domain"/>
    <property type="match status" value="5"/>
</dbReference>
<dbReference type="PANTHER" id="PTHR11864">
    <property type="entry name" value="PRE-MRNA-PROCESSING PROTEIN PRP40"/>
    <property type="match status" value="1"/>
</dbReference>
<evidence type="ECO:0000313" key="5">
    <source>
        <dbReference type="EMBL" id="GBF88168.1"/>
    </source>
</evidence>
<dbReference type="STRING" id="307507.A0A2V0NL96"/>
<dbReference type="Gene3D" id="1.10.10.440">
    <property type="entry name" value="FF domain"/>
    <property type="match status" value="5"/>
</dbReference>
<feature type="domain" description="WW" evidence="3">
    <location>
        <begin position="109"/>
        <end position="142"/>
    </location>
</feature>
<evidence type="ECO:0000256" key="1">
    <source>
        <dbReference type="SAM" id="Coils"/>
    </source>
</evidence>
<dbReference type="OrthoDB" id="187617at2759"/>
<dbReference type="Pfam" id="PF00397">
    <property type="entry name" value="WW"/>
    <property type="match status" value="2"/>
</dbReference>
<dbReference type="GO" id="GO:0045292">
    <property type="term" value="P:mRNA cis splicing, via spliceosome"/>
    <property type="evidence" value="ECO:0007669"/>
    <property type="project" value="InterPro"/>
</dbReference>
<dbReference type="SMART" id="SM00441">
    <property type="entry name" value="FF"/>
    <property type="match status" value="5"/>
</dbReference>
<name>A0A2V0NL96_9CHLO</name>
<feature type="compositionally biased region" description="Low complexity" evidence="2">
    <location>
        <begin position="19"/>
        <end position="42"/>
    </location>
</feature>
<feature type="domain" description="FF" evidence="4">
    <location>
        <begin position="357"/>
        <end position="413"/>
    </location>
</feature>
<dbReference type="PROSITE" id="PS01159">
    <property type="entry name" value="WW_DOMAIN_1"/>
    <property type="match status" value="1"/>
</dbReference>
<keyword evidence="1" id="KW-0175">Coiled coil</keyword>
<dbReference type="GO" id="GO:0005685">
    <property type="term" value="C:U1 snRNP"/>
    <property type="evidence" value="ECO:0007669"/>
    <property type="project" value="TreeGrafter"/>
</dbReference>
<organism evidence="5 6">
    <name type="scientific">Raphidocelis subcapitata</name>
    <dbReference type="NCBI Taxonomy" id="307507"/>
    <lineage>
        <taxon>Eukaryota</taxon>
        <taxon>Viridiplantae</taxon>
        <taxon>Chlorophyta</taxon>
        <taxon>core chlorophytes</taxon>
        <taxon>Chlorophyceae</taxon>
        <taxon>CS clade</taxon>
        <taxon>Sphaeropleales</taxon>
        <taxon>Selenastraceae</taxon>
        <taxon>Raphidocelis</taxon>
    </lineage>
</organism>
<dbReference type="InterPro" id="IPR036020">
    <property type="entry name" value="WW_dom_sf"/>
</dbReference>
<feature type="region of interest" description="Disordered" evidence="2">
    <location>
        <begin position="19"/>
        <end position="61"/>
    </location>
</feature>
<dbReference type="CDD" id="cd00201">
    <property type="entry name" value="WW"/>
    <property type="match status" value="2"/>
</dbReference>
<proteinExistence type="predicted"/>
<dbReference type="Pfam" id="PF01846">
    <property type="entry name" value="FF"/>
    <property type="match status" value="4"/>
</dbReference>
<feature type="domain" description="WW" evidence="3">
    <location>
        <begin position="209"/>
        <end position="242"/>
    </location>
</feature>
<feature type="compositionally biased region" description="Basic and acidic residues" evidence="2">
    <location>
        <begin position="215"/>
        <end position="245"/>
    </location>
</feature>
<feature type="domain" description="FF" evidence="4">
    <location>
        <begin position="426"/>
        <end position="479"/>
    </location>
</feature>
<dbReference type="InterPro" id="IPR039726">
    <property type="entry name" value="Prp40-like"/>
</dbReference>
<dbReference type="InterPro" id="IPR036517">
    <property type="entry name" value="FF_domain_sf"/>
</dbReference>
<dbReference type="FunCoup" id="A0A2V0NL96">
    <property type="interactions" value="2043"/>
</dbReference>
<dbReference type="EMBL" id="BDRX01000003">
    <property type="protein sequence ID" value="GBF88168.1"/>
    <property type="molecule type" value="Genomic_DNA"/>
</dbReference>
<evidence type="ECO:0000313" key="6">
    <source>
        <dbReference type="Proteomes" id="UP000247498"/>
    </source>
</evidence>
<feature type="compositionally biased region" description="Low complexity" evidence="2">
    <location>
        <begin position="260"/>
        <end position="285"/>
    </location>
</feature>
<feature type="region of interest" description="Disordered" evidence="2">
    <location>
        <begin position="139"/>
        <end position="285"/>
    </location>
</feature>
<evidence type="ECO:0000256" key="2">
    <source>
        <dbReference type="SAM" id="MobiDB-lite"/>
    </source>
</evidence>
<dbReference type="InterPro" id="IPR001202">
    <property type="entry name" value="WW_dom"/>
</dbReference>
<dbReference type="InParanoid" id="A0A2V0NL96"/>